<dbReference type="AlphaFoldDB" id="A0A853FYU3"/>
<dbReference type="EMBL" id="JACCEM010000001">
    <property type="protein sequence ID" value="NYT47801.1"/>
    <property type="molecule type" value="Genomic_DNA"/>
</dbReference>
<sequence>MPQRAWTTDIKATIASFTANHGSVTSRRATSAVPDKIAMIAAGEANTTKIVRDIAWTRKYSGSESFALCVAMIMGR</sequence>
<reference evidence="1 2" key="1">
    <citation type="submission" date="2020-07" db="EMBL/GenBank/DDBJ databases">
        <title>Taxonomic revisions and descriptions of new bacterial species based on genomic comparisons in the high-G+C-content subgroup of the family Alcaligenaceae.</title>
        <authorList>
            <person name="Szabo A."/>
            <person name="Felfoldi T."/>
        </authorList>
    </citation>
    <scope>NUCLEOTIDE SEQUENCE [LARGE SCALE GENOMIC DNA]</scope>
    <source>
        <strain evidence="1 2">LMG 24012</strain>
    </source>
</reference>
<keyword evidence="2" id="KW-1185">Reference proteome</keyword>
<evidence type="ECO:0000313" key="2">
    <source>
        <dbReference type="Proteomes" id="UP000559809"/>
    </source>
</evidence>
<proteinExistence type="predicted"/>
<dbReference type="Proteomes" id="UP000559809">
    <property type="component" value="Unassembled WGS sequence"/>
</dbReference>
<comment type="caution">
    <text evidence="1">The sequence shown here is derived from an EMBL/GenBank/DDBJ whole genome shotgun (WGS) entry which is preliminary data.</text>
</comment>
<name>A0A853FYU3_9BURK</name>
<protein>
    <submittedName>
        <fullName evidence="1">Uncharacterized protein</fullName>
    </submittedName>
</protein>
<accession>A0A853FYU3</accession>
<gene>
    <name evidence="1" type="ORF">H0A72_00600</name>
</gene>
<organism evidence="1 2">
    <name type="scientific">Parapusillimonas granuli</name>
    <dbReference type="NCBI Taxonomy" id="380911"/>
    <lineage>
        <taxon>Bacteria</taxon>
        <taxon>Pseudomonadati</taxon>
        <taxon>Pseudomonadota</taxon>
        <taxon>Betaproteobacteria</taxon>
        <taxon>Burkholderiales</taxon>
        <taxon>Alcaligenaceae</taxon>
        <taxon>Parapusillimonas</taxon>
    </lineage>
</organism>
<evidence type="ECO:0000313" key="1">
    <source>
        <dbReference type="EMBL" id="NYT47801.1"/>
    </source>
</evidence>